<proteinExistence type="predicted"/>
<evidence type="ECO:0000313" key="3">
    <source>
        <dbReference type="Proteomes" id="UP000265566"/>
    </source>
</evidence>
<dbReference type="EMBL" id="PSQE01000008">
    <property type="protein sequence ID" value="RHN39195.1"/>
    <property type="molecule type" value="Genomic_DNA"/>
</dbReference>
<organism evidence="2 3">
    <name type="scientific">Medicago truncatula</name>
    <name type="common">Barrel medic</name>
    <name type="synonym">Medicago tribuloides</name>
    <dbReference type="NCBI Taxonomy" id="3880"/>
    <lineage>
        <taxon>Eukaryota</taxon>
        <taxon>Viridiplantae</taxon>
        <taxon>Streptophyta</taxon>
        <taxon>Embryophyta</taxon>
        <taxon>Tracheophyta</taxon>
        <taxon>Spermatophyta</taxon>
        <taxon>Magnoliopsida</taxon>
        <taxon>eudicotyledons</taxon>
        <taxon>Gunneridae</taxon>
        <taxon>Pentapetalae</taxon>
        <taxon>rosids</taxon>
        <taxon>fabids</taxon>
        <taxon>Fabales</taxon>
        <taxon>Fabaceae</taxon>
        <taxon>Papilionoideae</taxon>
        <taxon>50 kb inversion clade</taxon>
        <taxon>NPAAA clade</taxon>
        <taxon>Hologalegina</taxon>
        <taxon>IRL clade</taxon>
        <taxon>Trifolieae</taxon>
        <taxon>Medicago</taxon>
    </lineage>
</organism>
<dbReference type="Proteomes" id="UP000265566">
    <property type="component" value="Chromosome 8"/>
</dbReference>
<evidence type="ECO:0000256" key="1">
    <source>
        <dbReference type="SAM" id="MobiDB-lite"/>
    </source>
</evidence>
<feature type="region of interest" description="Disordered" evidence="1">
    <location>
        <begin position="1"/>
        <end position="20"/>
    </location>
</feature>
<accession>A0A396GKL8</accession>
<feature type="compositionally biased region" description="Low complexity" evidence="1">
    <location>
        <begin position="1"/>
        <end position="13"/>
    </location>
</feature>
<reference evidence="3" key="1">
    <citation type="journal article" date="2018" name="Nat. Plants">
        <title>Whole-genome landscape of Medicago truncatula symbiotic genes.</title>
        <authorList>
            <person name="Pecrix Y."/>
            <person name="Staton S.E."/>
            <person name="Sallet E."/>
            <person name="Lelandais-Briere C."/>
            <person name="Moreau S."/>
            <person name="Carrere S."/>
            <person name="Blein T."/>
            <person name="Jardinaud M.F."/>
            <person name="Latrasse D."/>
            <person name="Zouine M."/>
            <person name="Zahm M."/>
            <person name="Kreplak J."/>
            <person name="Mayjonade B."/>
            <person name="Satge C."/>
            <person name="Perez M."/>
            <person name="Cauet S."/>
            <person name="Marande W."/>
            <person name="Chantry-Darmon C."/>
            <person name="Lopez-Roques C."/>
            <person name="Bouchez O."/>
            <person name="Berard A."/>
            <person name="Debelle F."/>
            <person name="Munos S."/>
            <person name="Bendahmane A."/>
            <person name="Berges H."/>
            <person name="Niebel A."/>
            <person name="Buitink J."/>
            <person name="Frugier F."/>
            <person name="Benhamed M."/>
            <person name="Crespi M."/>
            <person name="Gouzy J."/>
            <person name="Gamas P."/>
        </authorList>
    </citation>
    <scope>NUCLEOTIDE SEQUENCE [LARGE SCALE GENOMIC DNA]</scope>
    <source>
        <strain evidence="3">cv. Jemalong A17</strain>
    </source>
</reference>
<dbReference type="AlphaFoldDB" id="A0A396GKL8"/>
<evidence type="ECO:0000313" key="2">
    <source>
        <dbReference type="EMBL" id="RHN39195.1"/>
    </source>
</evidence>
<protein>
    <submittedName>
        <fullName evidence="2">Uncharacterized protein</fullName>
    </submittedName>
</protein>
<sequence length="62" mass="6837">MVQHTTTPTTPIQQVPPPPNISKLKWNGRSGFAAGRNVFARVQGSHFPFPLTDLQQDIPIAE</sequence>
<comment type="caution">
    <text evidence="2">The sequence shown here is derived from an EMBL/GenBank/DDBJ whole genome shotgun (WGS) entry which is preliminary data.</text>
</comment>
<gene>
    <name evidence="2" type="ORF">MtrunA17_Chr8g0341241</name>
</gene>
<name>A0A396GKL8_MEDTR</name>
<dbReference type="Gramene" id="rna45199">
    <property type="protein sequence ID" value="RHN39195.1"/>
    <property type="gene ID" value="gene45199"/>
</dbReference>